<evidence type="ECO:0000313" key="4">
    <source>
        <dbReference type="Proteomes" id="UP000248827"/>
    </source>
</evidence>
<accession>A0A855XZP7</accession>
<dbReference type="Proteomes" id="UP000248827">
    <property type="component" value="Unassembled WGS sequence"/>
</dbReference>
<dbReference type="RefSeq" id="WP_146217220.1">
    <property type="nucleotide sequence ID" value="NZ_QGTZ01000006.1"/>
</dbReference>
<dbReference type="Proteomes" id="UP000247078">
    <property type="component" value="Unassembled WGS sequence"/>
</dbReference>
<protein>
    <submittedName>
        <fullName evidence="1">Uncharacterized protein</fullName>
    </submittedName>
</protein>
<comment type="caution">
    <text evidence="1">The sequence shown here is derived from an EMBL/GenBank/DDBJ whole genome shotgun (WGS) entry which is preliminary data.</text>
</comment>
<dbReference type="EMBL" id="QGTZ01000006">
    <property type="protein sequence ID" value="PWW39943.1"/>
    <property type="molecule type" value="Genomic_DNA"/>
</dbReference>
<keyword evidence="4" id="KW-1185">Reference proteome</keyword>
<dbReference type="AlphaFoldDB" id="A0A855XZP7"/>
<evidence type="ECO:0000313" key="3">
    <source>
        <dbReference type="Proteomes" id="UP000247078"/>
    </source>
</evidence>
<proteinExistence type="predicted"/>
<sequence length="190" mass="22789">MNNSWTICISGEYDLNFLMFVASAHGFLTDEFDEAAWPNSKSLNVEQRNGKFKEQWKELWNQSIYKKGEQKRGNHQNLIIDPPDFSMIREEDLKAVLIDMWPSFIKWWNMPAGGQIAMHYWEAKPDLLAFVQEFESQVGREIKSFRLDVDLVYTGLREPIEVNEQFIIMPIKSEYLMKRDWWIKRFKEYY</sequence>
<evidence type="ECO:0000313" key="2">
    <source>
        <dbReference type="EMBL" id="RAJ00909.1"/>
    </source>
</evidence>
<dbReference type="OrthoDB" id="1749157at2"/>
<organism evidence="1 3">
    <name type="scientific">Paenibacillus pabuli</name>
    <dbReference type="NCBI Taxonomy" id="1472"/>
    <lineage>
        <taxon>Bacteria</taxon>
        <taxon>Bacillati</taxon>
        <taxon>Bacillota</taxon>
        <taxon>Bacilli</taxon>
        <taxon>Bacillales</taxon>
        <taxon>Paenibacillaceae</taxon>
        <taxon>Paenibacillus</taxon>
    </lineage>
</organism>
<name>A0A855XZP7_9BACL</name>
<gene>
    <name evidence="2" type="ORF">DET54_102396</name>
    <name evidence="1" type="ORF">DET56_106329</name>
</gene>
<reference evidence="1 3" key="1">
    <citation type="submission" date="2018-05" db="EMBL/GenBank/DDBJ databases">
        <title>Freshwater and sediment microbial communities from various areas in North America, analyzing microbe dynamics in response to fracking.</title>
        <authorList>
            <person name="Lamendella R."/>
        </authorList>
    </citation>
    <scope>NUCLEOTIDE SEQUENCE [LARGE SCALE GENOMIC DNA]</scope>
    <source>
        <strain evidence="1 3">DB-3</strain>
        <strain evidence="2 4">NG-13</strain>
    </source>
</reference>
<evidence type="ECO:0000313" key="1">
    <source>
        <dbReference type="EMBL" id="PWW39943.1"/>
    </source>
</evidence>
<dbReference type="EMBL" id="QLLI01000002">
    <property type="protein sequence ID" value="RAJ00909.1"/>
    <property type="molecule type" value="Genomic_DNA"/>
</dbReference>